<dbReference type="EC" id="2.7.7.23" evidence="18"/>
<keyword evidence="9 18" id="KW-0460">Magnesium</keyword>
<dbReference type="EC" id="2.3.1.157" evidence="18"/>
<feature type="active site" description="Proton acceptor" evidence="18">
    <location>
        <position position="346"/>
    </location>
</feature>
<feature type="binding site" evidence="18">
    <location>
        <position position="75"/>
    </location>
    <ligand>
        <name>UDP-N-acetyl-alpha-D-glucosamine</name>
        <dbReference type="ChEBI" id="CHEBI:57705"/>
    </ligand>
</feature>
<feature type="compositionally biased region" description="Basic and acidic residues" evidence="19">
    <location>
        <begin position="436"/>
        <end position="449"/>
    </location>
</feature>
<dbReference type="CDD" id="cd03353">
    <property type="entry name" value="LbH_GlmU_C"/>
    <property type="match status" value="1"/>
</dbReference>
<keyword evidence="13 18" id="KW-0012">Acyltransferase</keyword>
<dbReference type="InterPro" id="IPR011004">
    <property type="entry name" value="Trimer_LpxA-like_sf"/>
</dbReference>
<keyword evidence="5 18" id="KW-0808">Transferase</keyword>
<feature type="binding site" evidence="18">
    <location>
        <position position="363"/>
    </location>
    <ligand>
        <name>acetyl-CoA</name>
        <dbReference type="ChEBI" id="CHEBI:57288"/>
    </ligand>
</feature>
<dbReference type="InterPro" id="IPR005882">
    <property type="entry name" value="Bifunctional_GlmU"/>
</dbReference>
<dbReference type="Pfam" id="PF12804">
    <property type="entry name" value="NTP_transf_3"/>
    <property type="match status" value="1"/>
</dbReference>
<evidence type="ECO:0000256" key="17">
    <source>
        <dbReference type="ARBA" id="ARBA00049628"/>
    </source>
</evidence>
<comment type="catalytic activity">
    <reaction evidence="16 18">
        <text>N-acetyl-alpha-D-glucosamine 1-phosphate + UTP + H(+) = UDP-N-acetyl-alpha-D-glucosamine + diphosphate</text>
        <dbReference type="Rhea" id="RHEA:13509"/>
        <dbReference type="ChEBI" id="CHEBI:15378"/>
        <dbReference type="ChEBI" id="CHEBI:33019"/>
        <dbReference type="ChEBI" id="CHEBI:46398"/>
        <dbReference type="ChEBI" id="CHEBI:57705"/>
        <dbReference type="ChEBI" id="CHEBI:57776"/>
        <dbReference type="EC" id="2.7.7.23"/>
    </reaction>
</comment>
<comment type="similarity">
    <text evidence="3 18">In the N-terminal section; belongs to the N-acetylglucosamine-1-phosphate uridyltransferase family.</text>
</comment>
<keyword evidence="11 18" id="KW-0573">Peptidoglycan synthesis</keyword>
<evidence type="ECO:0000256" key="14">
    <source>
        <dbReference type="ARBA" id="ARBA00023316"/>
    </source>
</evidence>
<evidence type="ECO:0000256" key="13">
    <source>
        <dbReference type="ARBA" id="ARBA00023315"/>
    </source>
</evidence>
<dbReference type="SUPFAM" id="SSF53448">
    <property type="entry name" value="Nucleotide-diphospho-sugar transferases"/>
    <property type="match status" value="1"/>
</dbReference>
<dbReference type="GO" id="GO:0003977">
    <property type="term" value="F:UDP-N-acetylglucosamine diphosphorylase activity"/>
    <property type="evidence" value="ECO:0007669"/>
    <property type="project" value="UniProtKB-EC"/>
</dbReference>
<evidence type="ECO:0000256" key="5">
    <source>
        <dbReference type="ARBA" id="ARBA00022679"/>
    </source>
</evidence>
<feature type="binding site" evidence="18">
    <location>
        <position position="388"/>
    </location>
    <ligand>
        <name>acetyl-CoA</name>
        <dbReference type="ChEBI" id="CHEBI:57288"/>
    </ligand>
</feature>
<dbReference type="InterPro" id="IPR038009">
    <property type="entry name" value="GlmU_C_LbH"/>
</dbReference>
<sequence length="449" mass="47432">MIAAIILAAGLGTRMQSDYPKVLHKVAGRSMIGHVLSIARATADMAGEPVAPIVVVGPDMPELEREVAPSVIAVQKERRGTGHAVQQAATLIPNDAKTVLVLYGDCPLVQPETLARLIKEKGDAQIGLLTFRPDDTAAYGRVILEKDCDVVRIVEHRDANDTERAVRVCNAGMYAIDATVLPQLLGMLTDKNAQKEYLLTDIVAHARGLGHRVIAVEAAADEVQGVNSRAELAKVETVAQNRLRAKAMKGGATLIDPATTYFSYDTELGRDIHIEPNVFFGVGARIGDGVTIKAFSHIEGATVASGAVIGPFARLRPGAEVGEDAHVGNFVELKNTRLGAGAKANHLTYLGDADIGAKTNVGAGTITCNYDGFLKSRTTIGTGVFVGSNSALVAPITIGDGAIIGAGSTLTHDVPPDSIVSARGERRESLGSATRFRTERQARKLARKD</sequence>
<feature type="binding site" evidence="18">
    <location>
        <position position="140"/>
    </location>
    <ligand>
        <name>UDP-N-acetyl-alpha-D-glucosamine</name>
        <dbReference type="ChEBI" id="CHEBI:57705"/>
    </ligand>
</feature>
<dbReference type="InterPro" id="IPR025877">
    <property type="entry name" value="MobA-like_NTP_Trfase"/>
</dbReference>
<dbReference type="NCBIfam" id="TIGR01173">
    <property type="entry name" value="glmU"/>
    <property type="match status" value="1"/>
</dbReference>
<organism evidence="21 22">
    <name type="scientific">Lacibacterium aquatile</name>
    <dbReference type="NCBI Taxonomy" id="1168082"/>
    <lineage>
        <taxon>Bacteria</taxon>
        <taxon>Pseudomonadati</taxon>
        <taxon>Pseudomonadota</taxon>
        <taxon>Alphaproteobacteria</taxon>
        <taxon>Rhodospirillales</taxon>
        <taxon>Rhodospirillaceae</taxon>
    </lineage>
</organism>
<dbReference type="Gene3D" id="3.90.550.10">
    <property type="entry name" value="Spore Coat Polysaccharide Biosynthesis Protein SpsA, Chain A"/>
    <property type="match status" value="1"/>
</dbReference>
<dbReference type="Gene3D" id="2.160.10.10">
    <property type="entry name" value="Hexapeptide repeat proteins"/>
    <property type="match status" value="1"/>
</dbReference>
<dbReference type="HAMAP" id="MF_01631">
    <property type="entry name" value="GlmU"/>
    <property type="match status" value="1"/>
</dbReference>
<comment type="pathway">
    <text evidence="18">Nucleotide-sugar biosynthesis; UDP-N-acetyl-alpha-D-glucosamine biosynthesis; UDP-N-acetyl-alpha-D-glucosamine from N-acetyl-alpha-D-glucosamine 1-phosphate: step 1/1.</text>
</comment>
<feature type="region of interest" description="Linker" evidence="18">
    <location>
        <begin position="230"/>
        <end position="250"/>
    </location>
</feature>
<comment type="caution">
    <text evidence="21">The sequence shown here is derived from an EMBL/GenBank/DDBJ whole genome shotgun (WGS) entry which is preliminary data.</text>
</comment>
<keyword evidence="12 18" id="KW-0511">Multifunctional enzyme</keyword>
<evidence type="ECO:0000313" key="22">
    <source>
        <dbReference type="Proteomes" id="UP001597295"/>
    </source>
</evidence>
<feature type="binding site" evidence="18">
    <location>
        <position position="406"/>
    </location>
    <ligand>
        <name>acetyl-CoA</name>
        <dbReference type="ChEBI" id="CHEBI:57288"/>
    </ligand>
</feature>
<keyword evidence="10 18" id="KW-0133">Cell shape</keyword>
<evidence type="ECO:0000256" key="11">
    <source>
        <dbReference type="ARBA" id="ARBA00022984"/>
    </source>
</evidence>
<proteinExistence type="inferred from homology"/>
<dbReference type="Pfam" id="PF00132">
    <property type="entry name" value="Hexapep"/>
    <property type="match status" value="1"/>
</dbReference>
<feature type="binding site" evidence="18">
    <location>
        <begin position="80"/>
        <end position="81"/>
    </location>
    <ligand>
        <name>UDP-N-acetyl-alpha-D-glucosamine</name>
        <dbReference type="ChEBI" id="CHEBI:57705"/>
    </ligand>
</feature>
<evidence type="ECO:0000256" key="7">
    <source>
        <dbReference type="ARBA" id="ARBA00022723"/>
    </source>
</evidence>
<feature type="binding site" evidence="18">
    <location>
        <position position="360"/>
    </location>
    <ligand>
        <name>UDP-N-acetyl-alpha-D-glucosamine</name>
        <dbReference type="ChEBI" id="CHEBI:57705"/>
    </ligand>
</feature>
<evidence type="ECO:0000256" key="18">
    <source>
        <dbReference type="HAMAP-Rule" id="MF_01631"/>
    </source>
</evidence>
<keyword evidence="14 18" id="KW-0961">Cell wall biogenesis/degradation</keyword>
<feature type="binding site" evidence="18">
    <location>
        <position position="423"/>
    </location>
    <ligand>
        <name>acetyl-CoA</name>
        <dbReference type="ChEBI" id="CHEBI:57288"/>
    </ligand>
</feature>
<evidence type="ECO:0000256" key="2">
    <source>
        <dbReference type="ARBA" id="ARBA00007707"/>
    </source>
</evidence>
<feature type="binding site" evidence="18">
    <location>
        <position position="227"/>
    </location>
    <ligand>
        <name>UDP-N-acetyl-alpha-D-glucosamine</name>
        <dbReference type="ChEBI" id="CHEBI:57705"/>
    </ligand>
</feature>
<dbReference type="CDD" id="cd02540">
    <property type="entry name" value="GT2_GlmU_N_bac"/>
    <property type="match status" value="1"/>
</dbReference>
<evidence type="ECO:0000256" key="3">
    <source>
        <dbReference type="ARBA" id="ARBA00007947"/>
    </source>
</evidence>
<comment type="subunit">
    <text evidence="18">Homotrimer.</text>
</comment>
<feature type="domain" description="MobA-like NTP transferase" evidence="20">
    <location>
        <begin position="4"/>
        <end position="125"/>
    </location>
</feature>
<evidence type="ECO:0000256" key="15">
    <source>
        <dbReference type="ARBA" id="ARBA00048247"/>
    </source>
</evidence>
<comment type="function">
    <text evidence="17 18">Catalyzes the last two sequential reactions in the de novo biosynthetic pathway for UDP-N-acetylglucosamine (UDP-GlcNAc). The C-terminal domain catalyzes the transfer of acetyl group from acetyl coenzyme A to glucosamine-1-phosphate (GlcN-1-P) to produce N-acetylglucosamine-1-phosphate (GlcNAc-1-P), which is converted into UDP-GlcNAc by the transfer of uridine 5-monophosphate (from uridine 5-triphosphate), a reaction catalyzed by the N-terminal domain.</text>
</comment>
<evidence type="ECO:0000256" key="6">
    <source>
        <dbReference type="ARBA" id="ARBA00022695"/>
    </source>
</evidence>
<feature type="binding site" evidence="18">
    <location>
        <position position="349"/>
    </location>
    <ligand>
        <name>UDP-N-acetyl-alpha-D-glucosamine</name>
        <dbReference type="ChEBI" id="CHEBI:57705"/>
    </ligand>
</feature>
<dbReference type="Proteomes" id="UP001597295">
    <property type="component" value="Unassembled WGS sequence"/>
</dbReference>
<evidence type="ECO:0000256" key="9">
    <source>
        <dbReference type="ARBA" id="ARBA00022842"/>
    </source>
</evidence>
<keyword evidence="8 18" id="KW-0677">Repeat</keyword>
<feature type="binding site" evidence="18">
    <location>
        <begin position="369"/>
        <end position="370"/>
    </location>
    <ligand>
        <name>acetyl-CoA</name>
        <dbReference type="ChEBI" id="CHEBI:57288"/>
    </ligand>
</feature>
<keyword evidence="6 18" id="KW-0548">Nucleotidyltransferase</keyword>
<name>A0ABW5DP49_9PROT</name>
<evidence type="ECO:0000256" key="12">
    <source>
        <dbReference type="ARBA" id="ARBA00023268"/>
    </source>
</evidence>
<dbReference type="PANTHER" id="PTHR43584">
    <property type="entry name" value="NUCLEOTIDYL TRANSFERASE"/>
    <property type="match status" value="1"/>
</dbReference>
<dbReference type="EMBL" id="JBHUIP010000003">
    <property type="protein sequence ID" value="MFD2262323.1"/>
    <property type="molecule type" value="Genomic_DNA"/>
</dbReference>
<comment type="cofactor">
    <cofactor evidence="18">
        <name>Mg(2+)</name>
        <dbReference type="ChEBI" id="CHEBI:18420"/>
    </cofactor>
    <text evidence="18">Binds 1 Mg(2+) ion per subunit.</text>
</comment>
<feature type="binding site" evidence="18">
    <location>
        <begin position="103"/>
        <end position="105"/>
    </location>
    <ligand>
        <name>UDP-N-acetyl-alpha-D-glucosamine</name>
        <dbReference type="ChEBI" id="CHEBI:57705"/>
    </ligand>
</feature>
<keyword evidence="22" id="KW-1185">Reference proteome</keyword>
<dbReference type="NCBIfam" id="NF010933">
    <property type="entry name" value="PRK14353.1"/>
    <property type="match status" value="1"/>
</dbReference>
<gene>
    <name evidence="18 21" type="primary">glmU</name>
    <name evidence="21" type="ORF">ACFSM5_05440</name>
</gene>
<evidence type="ECO:0000256" key="8">
    <source>
        <dbReference type="ARBA" id="ARBA00022737"/>
    </source>
</evidence>
<dbReference type="InterPro" id="IPR029044">
    <property type="entry name" value="Nucleotide-diphossugar_trans"/>
</dbReference>
<feature type="region of interest" description="Pyrophosphorylase" evidence="18">
    <location>
        <begin position="1"/>
        <end position="229"/>
    </location>
</feature>
<dbReference type="InterPro" id="IPR050065">
    <property type="entry name" value="GlmU-like"/>
</dbReference>
<dbReference type="PROSITE" id="PS00101">
    <property type="entry name" value="HEXAPEP_TRANSFERASES"/>
    <property type="match status" value="1"/>
</dbReference>
<feature type="binding site" evidence="18">
    <location>
        <position position="105"/>
    </location>
    <ligand>
        <name>Mg(2+)</name>
        <dbReference type="ChEBI" id="CHEBI:18420"/>
    </ligand>
</feature>
<keyword evidence="7 18" id="KW-0479">Metal-binding</keyword>
<dbReference type="InterPro" id="IPR001451">
    <property type="entry name" value="Hexapep"/>
</dbReference>
<comment type="catalytic activity">
    <reaction evidence="15 18">
        <text>alpha-D-glucosamine 1-phosphate + acetyl-CoA = N-acetyl-alpha-D-glucosamine 1-phosphate + CoA + H(+)</text>
        <dbReference type="Rhea" id="RHEA:13725"/>
        <dbReference type="ChEBI" id="CHEBI:15378"/>
        <dbReference type="ChEBI" id="CHEBI:57287"/>
        <dbReference type="ChEBI" id="CHEBI:57288"/>
        <dbReference type="ChEBI" id="CHEBI:57776"/>
        <dbReference type="ChEBI" id="CHEBI:58516"/>
        <dbReference type="EC" id="2.3.1.157"/>
    </reaction>
</comment>
<evidence type="ECO:0000259" key="20">
    <source>
        <dbReference type="Pfam" id="PF12804"/>
    </source>
</evidence>
<evidence type="ECO:0000256" key="10">
    <source>
        <dbReference type="ARBA" id="ARBA00022960"/>
    </source>
</evidence>
<evidence type="ECO:0000256" key="16">
    <source>
        <dbReference type="ARBA" id="ARBA00048493"/>
    </source>
</evidence>
<comment type="pathway">
    <text evidence="18">Bacterial outer membrane biogenesis; LPS lipid A biosynthesis.</text>
</comment>
<dbReference type="InterPro" id="IPR018357">
    <property type="entry name" value="Hexapep_transf_CS"/>
</dbReference>
<feature type="binding site" evidence="18">
    <location>
        <begin position="7"/>
        <end position="10"/>
    </location>
    <ligand>
        <name>UDP-N-acetyl-alpha-D-glucosamine</name>
        <dbReference type="ChEBI" id="CHEBI:57705"/>
    </ligand>
</feature>
<evidence type="ECO:0000313" key="21">
    <source>
        <dbReference type="EMBL" id="MFD2262323.1"/>
    </source>
</evidence>
<feature type="region of interest" description="N-acetyltransferase" evidence="18">
    <location>
        <begin position="251"/>
        <end position="449"/>
    </location>
</feature>
<feature type="binding site" evidence="18">
    <location>
        <position position="21"/>
    </location>
    <ligand>
        <name>UDP-N-acetyl-alpha-D-glucosamine</name>
        <dbReference type="ChEBI" id="CHEBI:57705"/>
    </ligand>
</feature>
<dbReference type="RefSeq" id="WP_379875250.1">
    <property type="nucleotide sequence ID" value="NZ_JBHUIP010000003.1"/>
</dbReference>
<comment type="similarity">
    <text evidence="2 18">In the C-terminal section; belongs to the transferase hexapeptide repeat family.</text>
</comment>
<keyword evidence="4 18" id="KW-0963">Cytoplasm</keyword>
<dbReference type="PANTHER" id="PTHR43584:SF3">
    <property type="entry name" value="BIFUNCTIONAL PROTEIN GLMU"/>
    <property type="match status" value="1"/>
</dbReference>
<feature type="binding site" evidence="18">
    <location>
        <position position="334"/>
    </location>
    <ligand>
        <name>UDP-N-acetyl-alpha-D-glucosamine</name>
        <dbReference type="ChEBI" id="CHEBI:57705"/>
    </ligand>
</feature>
<protein>
    <recommendedName>
        <fullName evidence="18">Bifunctional protein GlmU</fullName>
    </recommendedName>
    <domain>
        <recommendedName>
            <fullName evidence="18">UDP-N-acetylglucosamine pyrophosphorylase</fullName>
            <ecNumber evidence="18">2.7.7.23</ecNumber>
        </recommendedName>
        <alternativeName>
            <fullName evidence="18">N-acetylglucosamine-1-phosphate uridyltransferase</fullName>
        </alternativeName>
    </domain>
    <domain>
        <recommendedName>
            <fullName evidence="18">Glucosamine-1-phosphate N-acetyltransferase</fullName>
            <ecNumber evidence="18">2.3.1.157</ecNumber>
        </recommendedName>
    </domain>
</protein>
<reference evidence="22" key="1">
    <citation type="journal article" date="2019" name="Int. J. Syst. Evol. Microbiol.">
        <title>The Global Catalogue of Microorganisms (GCM) 10K type strain sequencing project: providing services to taxonomists for standard genome sequencing and annotation.</title>
        <authorList>
            <consortium name="The Broad Institute Genomics Platform"/>
            <consortium name="The Broad Institute Genome Sequencing Center for Infectious Disease"/>
            <person name="Wu L."/>
            <person name="Ma J."/>
        </authorList>
    </citation>
    <scope>NUCLEOTIDE SEQUENCE [LARGE SCALE GENOMIC DNA]</scope>
    <source>
        <strain evidence="22">CGMCC 1.19062</strain>
    </source>
</reference>
<dbReference type="SUPFAM" id="SSF51161">
    <property type="entry name" value="Trimeric LpxA-like enzymes"/>
    <property type="match status" value="1"/>
</dbReference>
<evidence type="ECO:0000256" key="4">
    <source>
        <dbReference type="ARBA" id="ARBA00022490"/>
    </source>
</evidence>
<accession>A0ABW5DP49</accession>
<evidence type="ECO:0000256" key="19">
    <source>
        <dbReference type="SAM" id="MobiDB-lite"/>
    </source>
</evidence>
<evidence type="ECO:0000256" key="1">
    <source>
        <dbReference type="ARBA" id="ARBA00004496"/>
    </source>
</evidence>
<comment type="subcellular location">
    <subcellularLocation>
        <location evidence="1 18">Cytoplasm</location>
    </subcellularLocation>
</comment>
<feature type="region of interest" description="Disordered" evidence="19">
    <location>
        <begin position="416"/>
        <end position="449"/>
    </location>
</feature>
<feature type="binding site" evidence="18">
    <location>
        <position position="227"/>
    </location>
    <ligand>
        <name>Mg(2+)</name>
        <dbReference type="ChEBI" id="CHEBI:18420"/>
    </ligand>
</feature>
<feature type="binding site" evidence="18">
    <location>
        <position position="155"/>
    </location>
    <ligand>
        <name>UDP-N-acetyl-alpha-D-glucosamine</name>
        <dbReference type="ChEBI" id="CHEBI:57705"/>
    </ligand>
</feature>
<feature type="binding site" evidence="18">
    <location>
        <position position="170"/>
    </location>
    <ligand>
        <name>UDP-N-acetyl-alpha-D-glucosamine</name>
        <dbReference type="ChEBI" id="CHEBI:57705"/>
    </ligand>
</feature>
<feature type="binding site" evidence="18">
    <location>
        <position position="316"/>
    </location>
    <ligand>
        <name>UDP-N-acetyl-alpha-D-glucosamine</name>
        <dbReference type="ChEBI" id="CHEBI:57705"/>
    </ligand>
</feature>
<comment type="pathway">
    <text evidence="18">Nucleotide-sugar biosynthesis; UDP-N-acetyl-alpha-D-glucosamine biosynthesis; N-acetyl-alpha-D-glucosamine 1-phosphate from alpha-D-glucosamine 6-phosphate (route II): step 2/2.</text>
</comment>